<dbReference type="OrthoDB" id="583427at2"/>
<reference evidence="2 3" key="1">
    <citation type="journal article" date="2013" name="Front. Microbiol.">
        <title>Comparative genomic analyses of the cyanobacterium, Lyngbya aestuarii BL J, a powerful hydrogen producer.</title>
        <authorList>
            <person name="Kothari A."/>
            <person name="Vaughn M."/>
            <person name="Garcia-Pichel F."/>
        </authorList>
    </citation>
    <scope>NUCLEOTIDE SEQUENCE [LARGE SCALE GENOMIC DNA]</scope>
    <source>
        <strain evidence="2 3">BL J</strain>
    </source>
</reference>
<evidence type="ECO:0000256" key="1">
    <source>
        <dbReference type="SAM" id="SignalP"/>
    </source>
</evidence>
<feature type="signal peptide" evidence="1">
    <location>
        <begin position="1"/>
        <end position="36"/>
    </location>
</feature>
<dbReference type="Proteomes" id="UP000017127">
    <property type="component" value="Unassembled WGS sequence"/>
</dbReference>
<name>U7QBR1_9CYAN</name>
<evidence type="ECO:0000313" key="2">
    <source>
        <dbReference type="EMBL" id="ERT04440.1"/>
    </source>
</evidence>
<keyword evidence="1" id="KW-0732">Signal</keyword>
<dbReference type="RefSeq" id="WP_023069297.1">
    <property type="nucleotide sequence ID" value="NZ_AUZM01000097.1"/>
</dbReference>
<evidence type="ECO:0008006" key="4">
    <source>
        <dbReference type="Google" id="ProtNLM"/>
    </source>
</evidence>
<keyword evidence="3" id="KW-1185">Reference proteome</keyword>
<gene>
    <name evidence="2" type="ORF">M595_5619</name>
</gene>
<accession>U7QBR1</accession>
<proteinExistence type="predicted"/>
<dbReference type="AlphaFoldDB" id="U7QBR1"/>
<feature type="chain" id="PRO_5004686174" description="Secreted protein" evidence="1">
    <location>
        <begin position="37"/>
        <end position="124"/>
    </location>
</feature>
<sequence length="124" mass="14097">MDWMKRFWHRFSQMTVMTVLVSGLWILGLSLTPAQAATNGMGYADETGVTGERLSAVINCLPEELSEPDLGRALKEMGNDYLERTFQLKDNPKLNQAEIEFSQCLEGKGYSMRAEQFRNLKQES</sequence>
<dbReference type="EMBL" id="AUZM01000097">
    <property type="protein sequence ID" value="ERT04440.1"/>
    <property type="molecule type" value="Genomic_DNA"/>
</dbReference>
<organism evidence="2 3">
    <name type="scientific">Lyngbya aestuarii BL J</name>
    <dbReference type="NCBI Taxonomy" id="1348334"/>
    <lineage>
        <taxon>Bacteria</taxon>
        <taxon>Bacillati</taxon>
        <taxon>Cyanobacteriota</taxon>
        <taxon>Cyanophyceae</taxon>
        <taxon>Oscillatoriophycideae</taxon>
        <taxon>Oscillatoriales</taxon>
        <taxon>Microcoleaceae</taxon>
        <taxon>Lyngbya</taxon>
    </lineage>
</organism>
<comment type="caution">
    <text evidence="2">The sequence shown here is derived from an EMBL/GenBank/DDBJ whole genome shotgun (WGS) entry which is preliminary data.</text>
</comment>
<protein>
    <recommendedName>
        <fullName evidence="4">Secreted protein</fullName>
    </recommendedName>
</protein>
<evidence type="ECO:0000313" key="3">
    <source>
        <dbReference type="Proteomes" id="UP000017127"/>
    </source>
</evidence>